<accession>A0AAN5YGJ3</accession>
<comment type="similarity">
    <text evidence="2 7">Belongs to the MIP/aquaporin (TC 1.A.8) family.</text>
</comment>
<dbReference type="GO" id="GO:0015254">
    <property type="term" value="F:glycerol channel activity"/>
    <property type="evidence" value="ECO:0007669"/>
    <property type="project" value="TreeGrafter"/>
</dbReference>
<protein>
    <submittedName>
        <fullName evidence="10">Aquaporin-like protein</fullName>
    </submittedName>
</protein>
<keyword evidence="6 9" id="KW-0472">Membrane</keyword>
<evidence type="ECO:0000313" key="13">
    <source>
        <dbReference type="Proteomes" id="UP000649114"/>
    </source>
</evidence>
<proteinExistence type="inferred from homology"/>
<keyword evidence="5 9" id="KW-1133">Transmembrane helix</keyword>
<feature type="transmembrane region" description="Helical" evidence="9">
    <location>
        <begin position="369"/>
        <end position="387"/>
    </location>
</feature>
<dbReference type="InterPro" id="IPR023271">
    <property type="entry name" value="Aquaporin-like"/>
</dbReference>
<feature type="transmembrane region" description="Helical" evidence="9">
    <location>
        <begin position="339"/>
        <end position="357"/>
    </location>
</feature>
<evidence type="ECO:0000256" key="5">
    <source>
        <dbReference type="ARBA" id="ARBA00022989"/>
    </source>
</evidence>
<dbReference type="InterPro" id="IPR050363">
    <property type="entry name" value="MIP/Aquaporin"/>
</dbReference>
<gene>
    <name evidence="11" type="ORF">CNMCM8927_002044</name>
    <name evidence="10" type="ORF">IFM60648_10510</name>
</gene>
<evidence type="ECO:0000313" key="10">
    <source>
        <dbReference type="EMBL" id="GFF94891.1"/>
    </source>
</evidence>
<dbReference type="Pfam" id="PF00230">
    <property type="entry name" value="MIP"/>
    <property type="match status" value="1"/>
</dbReference>
<dbReference type="PANTHER" id="PTHR43829">
    <property type="entry name" value="AQUAPORIN OR AQUAGLYCEROPORIN RELATED"/>
    <property type="match status" value="1"/>
</dbReference>
<name>A0AAN5YGJ3_ASPLE</name>
<dbReference type="GO" id="GO:0015250">
    <property type="term" value="F:water channel activity"/>
    <property type="evidence" value="ECO:0007669"/>
    <property type="project" value="TreeGrafter"/>
</dbReference>
<comment type="subcellular location">
    <subcellularLocation>
        <location evidence="1">Membrane</location>
        <topology evidence="1">Multi-pass membrane protein</topology>
    </subcellularLocation>
</comment>
<dbReference type="Proteomes" id="UP000465220">
    <property type="component" value="Unassembled WGS sequence"/>
</dbReference>
<evidence type="ECO:0000256" key="8">
    <source>
        <dbReference type="SAM" id="MobiDB-lite"/>
    </source>
</evidence>
<keyword evidence="3 7" id="KW-0813">Transport</keyword>
<evidence type="ECO:0000256" key="6">
    <source>
        <dbReference type="ARBA" id="ARBA00023136"/>
    </source>
</evidence>
<evidence type="ECO:0000256" key="2">
    <source>
        <dbReference type="ARBA" id="ARBA00006175"/>
    </source>
</evidence>
<feature type="compositionally biased region" description="Basic and acidic residues" evidence="8">
    <location>
        <begin position="133"/>
        <end position="151"/>
    </location>
</feature>
<sequence>MSLAEDDLGHSPSHLHRSARRSASRRPRDEPPAATEVFRPDQRYKGYASSEYAMNNPWYGQPRSSPVFGLAESLPHTVRQGQASRHEKREQEALYRREPDVERGEGRGEGQGESYRRGRDREAVRLGSQDATAEEKLDRASSEKRRSKFDADEPQSPTIRPKNKEEAAEEETKGKKEEKEEVEEEEEERQASYDRHRNAFAQFRARYPDILAEYLATTITIFLAICGNLSYRFNRSYGTYETLCWTNGFATMAGIYLAGGVSGAHINPIISIVLAVYRGFPWHKVWIYMLAQLFGSLTAGGLAYSVYHDAIHTHDPGLTSLTGQSFYTIPQREISVSSAFWSEFISIATFVCIVFALGDDQNSPPGAGMNALIIGFVYTLIGLSLGYNTGPCMNPMRDMATRLVALMVGYGRQTFRNWWWIGGCWGGDLAGAMTGAAVYDIFIFTGSESPVNYLWPAMHEVVGKLKRIVRLRWKR</sequence>
<dbReference type="GO" id="GO:0005886">
    <property type="term" value="C:plasma membrane"/>
    <property type="evidence" value="ECO:0007669"/>
    <property type="project" value="TreeGrafter"/>
</dbReference>
<dbReference type="Proteomes" id="UP000649114">
    <property type="component" value="Unassembled WGS sequence"/>
</dbReference>
<dbReference type="AlphaFoldDB" id="A0AAN5YGJ3"/>
<evidence type="ECO:0000313" key="12">
    <source>
        <dbReference type="Proteomes" id="UP000465220"/>
    </source>
</evidence>
<feature type="transmembrane region" description="Helical" evidence="9">
    <location>
        <begin position="286"/>
        <end position="307"/>
    </location>
</feature>
<organism evidence="11 13">
    <name type="scientific">Aspergillus lentulus</name>
    <dbReference type="NCBI Taxonomy" id="293939"/>
    <lineage>
        <taxon>Eukaryota</taxon>
        <taxon>Fungi</taxon>
        <taxon>Dikarya</taxon>
        <taxon>Ascomycota</taxon>
        <taxon>Pezizomycotina</taxon>
        <taxon>Eurotiomycetes</taxon>
        <taxon>Eurotiomycetidae</taxon>
        <taxon>Eurotiales</taxon>
        <taxon>Aspergillaceae</taxon>
        <taxon>Aspergillus</taxon>
        <taxon>Aspergillus subgen. Fumigati</taxon>
    </lineage>
</organism>
<reference evidence="11" key="1">
    <citation type="journal article" date="2020" name="bioRxiv">
        <title>Genomic and phenotypic heterogeneity of clinical isolates of the human pathogens Aspergillus fumigatus, Aspergillus lentulus and Aspergillus fumigatiaffinis.</title>
        <authorList>
            <person name="dos Santos R.A.C."/>
            <person name="Steenwyk J.L."/>
            <person name="Rivero-Menendez O."/>
            <person name="Mead M.E."/>
            <person name="Silva L.P."/>
            <person name="Bastos R.W."/>
            <person name="Alastruey-Izquierdo A."/>
            <person name="Goldman G.H."/>
            <person name="Rokas A."/>
        </authorList>
    </citation>
    <scope>NUCLEOTIDE SEQUENCE</scope>
    <source>
        <strain evidence="11">CNM-CM8927</strain>
    </source>
</reference>
<comment type="caution">
    <text evidence="11">The sequence shown here is derived from an EMBL/GenBank/DDBJ whole genome shotgun (WGS) entry which is preliminary data.</text>
</comment>
<dbReference type="InterPro" id="IPR000425">
    <property type="entry name" value="MIP"/>
</dbReference>
<dbReference type="SUPFAM" id="SSF81338">
    <property type="entry name" value="Aquaporin-like"/>
    <property type="match status" value="1"/>
</dbReference>
<reference evidence="11" key="3">
    <citation type="submission" date="2020-04" db="EMBL/GenBank/DDBJ databases">
        <authorList>
            <person name="Santos R.A.C."/>
            <person name="Steenwyk J.L."/>
            <person name="Rivero-Menendez O."/>
            <person name="Mead M.E."/>
            <person name="Silva L.P."/>
            <person name="Bastos R.W."/>
            <person name="Alastruey-Izquierdo A."/>
            <person name="Goldman G.H."/>
            <person name="Rokas A."/>
        </authorList>
    </citation>
    <scope>NUCLEOTIDE SEQUENCE</scope>
    <source>
        <strain evidence="11">CNM-CM8927</strain>
    </source>
</reference>
<feature type="transmembrane region" description="Helical" evidence="9">
    <location>
        <begin position="253"/>
        <end position="277"/>
    </location>
</feature>
<dbReference type="PANTHER" id="PTHR43829:SF24">
    <property type="entry name" value="MIP AQUAPORIN (EUROFUNG)"/>
    <property type="match status" value="1"/>
</dbReference>
<dbReference type="Gene3D" id="1.20.1080.10">
    <property type="entry name" value="Glycerol uptake facilitator protein"/>
    <property type="match status" value="1"/>
</dbReference>
<keyword evidence="12" id="KW-1185">Reference proteome</keyword>
<feature type="region of interest" description="Disordered" evidence="8">
    <location>
        <begin position="1"/>
        <end position="193"/>
    </location>
</feature>
<evidence type="ECO:0000256" key="4">
    <source>
        <dbReference type="ARBA" id="ARBA00022692"/>
    </source>
</evidence>
<reference evidence="10 12" key="2">
    <citation type="submission" date="2020-01" db="EMBL/GenBank/DDBJ databases">
        <title>Draft genome sequence of Aspergillus lentulus IFM 60648.</title>
        <authorList>
            <person name="Takahashi H."/>
            <person name="Yaguchi T."/>
        </authorList>
    </citation>
    <scope>NUCLEOTIDE SEQUENCE [LARGE SCALE GENOMIC DNA]</scope>
    <source>
        <strain evidence="10 12">IFM 60648</strain>
    </source>
</reference>
<dbReference type="EMBL" id="JAAAPU010000157">
    <property type="protein sequence ID" value="KAF4201109.1"/>
    <property type="molecule type" value="Genomic_DNA"/>
</dbReference>
<keyword evidence="4 7" id="KW-0812">Transmembrane</keyword>
<feature type="compositionally biased region" description="Basic and acidic residues" evidence="8">
    <location>
        <begin position="162"/>
        <end position="179"/>
    </location>
</feature>
<evidence type="ECO:0000256" key="1">
    <source>
        <dbReference type="ARBA" id="ARBA00004141"/>
    </source>
</evidence>
<feature type="compositionally biased region" description="Basic residues" evidence="8">
    <location>
        <begin position="13"/>
        <end position="25"/>
    </location>
</feature>
<dbReference type="EMBL" id="BLKI01000191">
    <property type="protein sequence ID" value="GFF94891.1"/>
    <property type="molecule type" value="Genomic_DNA"/>
</dbReference>
<feature type="compositionally biased region" description="Basic and acidic residues" evidence="8">
    <location>
        <begin position="84"/>
        <end position="124"/>
    </location>
</feature>
<evidence type="ECO:0000256" key="9">
    <source>
        <dbReference type="SAM" id="Phobius"/>
    </source>
</evidence>
<evidence type="ECO:0000256" key="3">
    <source>
        <dbReference type="ARBA" id="ARBA00022448"/>
    </source>
</evidence>
<evidence type="ECO:0000313" key="11">
    <source>
        <dbReference type="EMBL" id="KAF4201109.1"/>
    </source>
</evidence>
<evidence type="ECO:0000256" key="7">
    <source>
        <dbReference type="RuleBase" id="RU000477"/>
    </source>
</evidence>
<dbReference type="PRINTS" id="PR00783">
    <property type="entry name" value="MINTRINSICP"/>
</dbReference>
<feature type="transmembrane region" description="Helical" evidence="9">
    <location>
        <begin position="214"/>
        <end position="233"/>
    </location>
</feature>